<dbReference type="PROSITE" id="PS50977">
    <property type="entry name" value="HTH_TETR_2"/>
    <property type="match status" value="1"/>
</dbReference>
<comment type="caution">
    <text evidence="5">The sequence shown here is derived from an EMBL/GenBank/DDBJ whole genome shotgun (WGS) entry which is preliminary data.</text>
</comment>
<keyword evidence="1" id="KW-0678">Repressor</keyword>
<evidence type="ECO:0000313" key="5">
    <source>
        <dbReference type="EMBL" id="MFD1039375.1"/>
    </source>
</evidence>
<keyword evidence="6" id="KW-1185">Reference proteome</keyword>
<dbReference type="SUPFAM" id="SSF46689">
    <property type="entry name" value="Homeodomain-like"/>
    <property type="match status" value="1"/>
</dbReference>
<protein>
    <submittedName>
        <fullName evidence="5">TetR/AcrR family transcriptional regulator</fullName>
    </submittedName>
</protein>
<evidence type="ECO:0000256" key="1">
    <source>
        <dbReference type="ARBA" id="ARBA00022491"/>
    </source>
</evidence>
<keyword evidence="2 3" id="KW-0238">DNA-binding</keyword>
<evidence type="ECO:0000256" key="3">
    <source>
        <dbReference type="PROSITE-ProRule" id="PRU00335"/>
    </source>
</evidence>
<dbReference type="EMBL" id="JBHTKJ010000035">
    <property type="protein sequence ID" value="MFD1039375.1"/>
    <property type="molecule type" value="Genomic_DNA"/>
</dbReference>
<accession>A0ABW3LLX1</accession>
<organism evidence="5 6">
    <name type="scientific">Virgibacillus byunsanensis</name>
    <dbReference type="NCBI Taxonomy" id="570945"/>
    <lineage>
        <taxon>Bacteria</taxon>
        <taxon>Bacillati</taxon>
        <taxon>Bacillota</taxon>
        <taxon>Bacilli</taxon>
        <taxon>Bacillales</taxon>
        <taxon>Bacillaceae</taxon>
        <taxon>Virgibacillus</taxon>
    </lineage>
</organism>
<dbReference type="Proteomes" id="UP001597040">
    <property type="component" value="Unassembled WGS sequence"/>
</dbReference>
<evidence type="ECO:0000313" key="6">
    <source>
        <dbReference type="Proteomes" id="UP001597040"/>
    </source>
</evidence>
<reference evidence="6" key="1">
    <citation type="journal article" date="2019" name="Int. J. Syst. Evol. Microbiol.">
        <title>The Global Catalogue of Microorganisms (GCM) 10K type strain sequencing project: providing services to taxonomists for standard genome sequencing and annotation.</title>
        <authorList>
            <consortium name="The Broad Institute Genomics Platform"/>
            <consortium name="The Broad Institute Genome Sequencing Center for Infectious Disease"/>
            <person name="Wu L."/>
            <person name="Ma J."/>
        </authorList>
    </citation>
    <scope>NUCLEOTIDE SEQUENCE [LARGE SCALE GENOMIC DNA]</scope>
    <source>
        <strain evidence="6">CCUG 56754</strain>
    </source>
</reference>
<dbReference type="InterPro" id="IPR050624">
    <property type="entry name" value="HTH-type_Tx_Regulator"/>
</dbReference>
<dbReference type="PANTHER" id="PTHR43479">
    <property type="entry name" value="ACREF/ENVCD OPERON REPRESSOR-RELATED"/>
    <property type="match status" value="1"/>
</dbReference>
<gene>
    <name evidence="5" type="ORF">ACFQ3N_13370</name>
</gene>
<name>A0ABW3LLX1_9BACI</name>
<dbReference type="RefSeq" id="WP_390363035.1">
    <property type="nucleotide sequence ID" value="NZ_JBHTKJ010000035.1"/>
</dbReference>
<dbReference type="InterPro" id="IPR001647">
    <property type="entry name" value="HTH_TetR"/>
</dbReference>
<evidence type="ECO:0000256" key="2">
    <source>
        <dbReference type="ARBA" id="ARBA00023125"/>
    </source>
</evidence>
<dbReference type="InterPro" id="IPR009057">
    <property type="entry name" value="Homeodomain-like_sf"/>
</dbReference>
<dbReference type="PANTHER" id="PTHR43479:SF7">
    <property type="entry name" value="TETR-FAMILY TRANSCRIPTIONAL REGULATOR"/>
    <property type="match status" value="1"/>
</dbReference>
<dbReference type="InterPro" id="IPR039532">
    <property type="entry name" value="TetR_C_Firmicutes"/>
</dbReference>
<feature type="DNA-binding region" description="H-T-H motif" evidence="3">
    <location>
        <begin position="34"/>
        <end position="53"/>
    </location>
</feature>
<sequence>MKDVQLDRRSRRTKRMLKNAFIELMQQKPCYKITVTDIVEQADFNRSTFYLHYKYKEQLIDDFVTEMIEGLVKAFRYPYQDSKHLNLYLLSPSDVVLFDYIKNNATFFSLWKTSDSILGFQEKFVHTMIALFKEDINLLPKGNDDINNNLLITFRAYGILGLIQEWIKSDFSTSPRYMADQLIKILNYQPLKFYDVKPSKIDSFEFNFSTSSASQNNFLT</sequence>
<feature type="domain" description="HTH tetR-type" evidence="4">
    <location>
        <begin position="11"/>
        <end position="71"/>
    </location>
</feature>
<dbReference type="Gene3D" id="1.10.357.10">
    <property type="entry name" value="Tetracycline Repressor, domain 2"/>
    <property type="match status" value="1"/>
</dbReference>
<proteinExistence type="predicted"/>
<dbReference type="Pfam" id="PF14278">
    <property type="entry name" value="TetR_C_8"/>
    <property type="match status" value="1"/>
</dbReference>
<evidence type="ECO:0000259" key="4">
    <source>
        <dbReference type="PROSITE" id="PS50977"/>
    </source>
</evidence>
<dbReference type="Pfam" id="PF00440">
    <property type="entry name" value="TetR_N"/>
    <property type="match status" value="1"/>
</dbReference>